<keyword evidence="2" id="KW-1185">Reference proteome</keyword>
<dbReference type="EMBL" id="JBHSZO010000021">
    <property type="protein sequence ID" value="MFC7219492.1"/>
    <property type="molecule type" value="Genomic_DNA"/>
</dbReference>
<gene>
    <name evidence="1" type="ORF">ACFQLX_15120</name>
</gene>
<proteinExistence type="predicted"/>
<organism evidence="1 2">
    <name type="scientific">Streptomyces polyrhachis</name>
    <dbReference type="NCBI Taxonomy" id="1282885"/>
    <lineage>
        <taxon>Bacteria</taxon>
        <taxon>Bacillati</taxon>
        <taxon>Actinomycetota</taxon>
        <taxon>Actinomycetes</taxon>
        <taxon>Kitasatosporales</taxon>
        <taxon>Streptomycetaceae</taxon>
        <taxon>Streptomyces</taxon>
    </lineage>
</organism>
<comment type="caution">
    <text evidence="1">The sequence shown here is derived from an EMBL/GenBank/DDBJ whole genome shotgun (WGS) entry which is preliminary data.</text>
</comment>
<accession>A0ABW2GKU0</accession>
<sequence length="106" mass="11340">MPASSARCSPDSDGVRRKAGLLGEPAGFWHGSGFDLIARPDFAGKERGMHDGDHPVPDAHAFPAATASRTGSLRGLDQALITCRACPRLVAWWPGGRRRPGRRGPR</sequence>
<evidence type="ECO:0000313" key="1">
    <source>
        <dbReference type="EMBL" id="MFC7219492.1"/>
    </source>
</evidence>
<protein>
    <submittedName>
        <fullName evidence="1">Uncharacterized protein</fullName>
    </submittedName>
</protein>
<dbReference type="Proteomes" id="UP001596413">
    <property type="component" value="Unassembled WGS sequence"/>
</dbReference>
<dbReference type="RefSeq" id="WP_386415242.1">
    <property type="nucleotide sequence ID" value="NZ_JBHSZO010000021.1"/>
</dbReference>
<evidence type="ECO:0000313" key="2">
    <source>
        <dbReference type="Proteomes" id="UP001596413"/>
    </source>
</evidence>
<name>A0ABW2GKU0_9ACTN</name>
<reference evidence="2" key="1">
    <citation type="journal article" date="2019" name="Int. J. Syst. Evol. Microbiol.">
        <title>The Global Catalogue of Microorganisms (GCM) 10K type strain sequencing project: providing services to taxonomists for standard genome sequencing and annotation.</title>
        <authorList>
            <consortium name="The Broad Institute Genomics Platform"/>
            <consortium name="The Broad Institute Genome Sequencing Center for Infectious Disease"/>
            <person name="Wu L."/>
            <person name="Ma J."/>
        </authorList>
    </citation>
    <scope>NUCLEOTIDE SEQUENCE [LARGE SCALE GENOMIC DNA]</scope>
    <source>
        <strain evidence="2">CGMCC 1.13681</strain>
    </source>
</reference>